<gene>
    <name evidence="2" type="ORF">J2T60_001670</name>
</gene>
<dbReference type="RefSeq" id="WP_253448245.1">
    <property type="nucleotide sequence ID" value="NZ_JALJYF010000002.1"/>
</dbReference>
<evidence type="ECO:0000256" key="1">
    <source>
        <dbReference type="SAM" id="Phobius"/>
    </source>
</evidence>
<feature type="transmembrane region" description="Helical" evidence="1">
    <location>
        <begin position="15"/>
        <end position="37"/>
    </location>
</feature>
<dbReference type="EMBL" id="JALJYF010000002">
    <property type="protein sequence ID" value="MCP1727670.1"/>
    <property type="molecule type" value="Genomic_DNA"/>
</dbReference>
<reference evidence="2 3" key="1">
    <citation type="submission" date="2022-03" db="EMBL/GenBank/DDBJ databases">
        <title>Genomic Encyclopedia of Type Strains, Phase III (KMG-III): the genomes of soil and plant-associated and newly described type strains.</title>
        <authorList>
            <person name="Whitman W."/>
        </authorList>
    </citation>
    <scope>NUCLEOTIDE SEQUENCE [LARGE SCALE GENOMIC DNA]</scope>
    <source>
        <strain evidence="2 3">BSker1</strain>
    </source>
</reference>
<feature type="transmembrane region" description="Helical" evidence="1">
    <location>
        <begin position="43"/>
        <end position="60"/>
    </location>
</feature>
<keyword evidence="1" id="KW-1133">Transmembrane helix</keyword>
<sequence length="71" mass="8097">MSELQRLRRDLRWTMIRWGAGMTLVGLVVGLGLWWLLGGASHYLISFSIVLGALLGPVIGRHRWMKARLPR</sequence>
<evidence type="ECO:0000313" key="2">
    <source>
        <dbReference type="EMBL" id="MCP1727670.1"/>
    </source>
</evidence>
<keyword evidence="1" id="KW-0472">Membrane</keyword>
<evidence type="ECO:0000313" key="3">
    <source>
        <dbReference type="Proteomes" id="UP001523550"/>
    </source>
</evidence>
<keyword evidence="1" id="KW-0812">Transmembrane</keyword>
<keyword evidence="3" id="KW-1185">Reference proteome</keyword>
<protein>
    <submittedName>
        <fullName evidence="2">Uncharacterized protein</fullName>
    </submittedName>
</protein>
<organism evidence="2 3">
    <name type="scientific">Natronospira proteinivora</name>
    <dbReference type="NCBI Taxonomy" id="1807133"/>
    <lineage>
        <taxon>Bacteria</taxon>
        <taxon>Pseudomonadati</taxon>
        <taxon>Pseudomonadota</taxon>
        <taxon>Gammaproteobacteria</taxon>
        <taxon>Natronospirales</taxon>
        <taxon>Natronospiraceae</taxon>
        <taxon>Natronospira</taxon>
    </lineage>
</organism>
<accession>A0ABT1G8N1</accession>
<proteinExistence type="predicted"/>
<comment type="caution">
    <text evidence="2">The sequence shown here is derived from an EMBL/GenBank/DDBJ whole genome shotgun (WGS) entry which is preliminary data.</text>
</comment>
<dbReference type="Proteomes" id="UP001523550">
    <property type="component" value="Unassembled WGS sequence"/>
</dbReference>
<name>A0ABT1G8N1_9GAMM</name>